<accession>A0A699YH97</accession>
<organism evidence="5 6">
    <name type="scientific">Haematococcus lacustris</name>
    <name type="common">Green alga</name>
    <name type="synonym">Haematococcus pluvialis</name>
    <dbReference type="NCBI Taxonomy" id="44745"/>
    <lineage>
        <taxon>Eukaryota</taxon>
        <taxon>Viridiplantae</taxon>
        <taxon>Chlorophyta</taxon>
        <taxon>core chlorophytes</taxon>
        <taxon>Chlorophyceae</taxon>
        <taxon>CS clade</taxon>
        <taxon>Chlamydomonadales</taxon>
        <taxon>Haematococcaceae</taxon>
        <taxon>Haematococcus</taxon>
    </lineage>
</organism>
<comment type="caution">
    <text evidence="5">The sequence shown here is derived from an EMBL/GenBank/DDBJ whole genome shotgun (WGS) entry which is preliminary data.</text>
</comment>
<evidence type="ECO:0000256" key="2">
    <source>
        <dbReference type="PROSITE-ProRule" id="PRU00176"/>
    </source>
</evidence>
<feature type="domain" description="RRM" evidence="4">
    <location>
        <begin position="105"/>
        <end position="182"/>
    </location>
</feature>
<evidence type="ECO:0000313" key="5">
    <source>
        <dbReference type="EMBL" id="GFH08821.1"/>
    </source>
</evidence>
<feature type="compositionally biased region" description="Low complexity" evidence="3">
    <location>
        <begin position="324"/>
        <end position="333"/>
    </location>
</feature>
<dbReference type="InterPro" id="IPR012677">
    <property type="entry name" value="Nucleotide-bd_a/b_plait_sf"/>
</dbReference>
<feature type="region of interest" description="Disordered" evidence="3">
    <location>
        <begin position="173"/>
        <end position="240"/>
    </location>
</feature>
<dbReference type="EMBL" id="BLLF01000187">
    <property type="protein sequence ID" value="GFH08821.1"/>
    <property type="molecule type" value="Genomic_DNA"/>
</dbReference>
<protein>
    <submittedName>
        <fullName evidence="5">RRM domain-containing protein</fullName>
    </submittedName>
</protein>
<dbReference type="InterPro" id="IPR052462">
    <property type="entry name" value="SLIRP/GR-RBP-like"/>
</dbReference>
<dbReference type="SUPFAM" id="SSF54928">
    <property type="entry name" value="RNA-binding domain, RBD"/>
    <property type="match status" value="1"/>
</dbReference>
<dbReference type="Gene3D" id="3.30.70.330">
    <property type="match status" value="1"/>
</dbReference>
<dbReference type="Proteomes" id="UP000485058">
    <property type="component" value="Unassembled WGS sequence"/>
</dbReference>
<feature type="compositionally biased region" description="Gly residues" evidence="3">
    <location>
        <begin position="224"/>
        <end position="240"/>
    </location>
</feature>
<dbReference type="PANTHER" id="PTHR48027">
    <property type="entry name" value="HETEROGENEOUS NUCLEAR RIBONUCLEOPROTEIN 87F-RELATED"/>
    <property type="match status" value="1"/>
</dbReference>
<dbReference type="Pfam" id="PF00076">
    <property type="entry name" value="RRM_1"/>
    <property type="match status" value="1"/>
</dbReference>
<evidence type="ECO:0000256" key="1">
    <source>
        <dbReference type="ARBA" id="ARBA00022884"/>
    </source>
</evidence>
<feature type="compositionally biased region" description="Basic and acidic residues" evidence="3">
    <location>
        <begin position="201"/>
        <end position="222"/>
    </location>
</feature>
<dbReference type="InterPro" id="IPR035979">
    <property type="entry name" value="RBD_domain_sf"/>
</dbReference>
<evidence type="ECO:0000259" key="4">
    <source>
        <dbReference type="PROSITE" id="PS50102"/>
    </source>
</evidence>
<dbReference type="InterPro" id="IPR000504">
    <property type="entry name" value="RRM_dom"/>
</dbReference>
<evidence type="ECO:0000256" key="3">
    <source>
        <dbReference type="SAM" id="MobiDB-lite"/>
    </source>
</evidence>
<dbReference type="AlphaFoldDB" id="A0A699YH97"/>
<feature type="compositionally biased region" description="Basic and acidic residues" evidence="3">
    <location>
        <begin position="309"/>
        <end position="323"/>
    </location>
</feature>
<keyword evidence="6" id="KW-1185">Reference proteome</keyword>
<proteinExistence type="predicted"/>
<evidence type="ECO:0000313" key="6">
    <source>
        <dbReference type="Proteomes" id="UP000485058"/>
    </source>
</evidence>
<sequence>MDAGCRQTTPALARTCISNDWFCDARSELNIYCLNQHPVARKGDYSTSSETRACKSASSCPADPTQLCARNASVVASNKQMSYPDPYVGAPMRDEPPGTEGQSQFKAFVGGLSYQINYEDLRKAFERYDAISAEVMVDRHTGRPRGFGFVYFKDEQGLKDAIEQMHEKELEGRRISVTRAVPQDQTKPGTPAAILGGGSGARRDWDPRDSRRDERPPARSYDRGYGGGGYERGGGYGGGGGYDPRYAYDRGGYDRGYGGGYGGYDRRPDPYADPYGRSGGAYGGYGGGYGGSQYDDRAGHAAYDYGRAPAHEDRGAGGPDRRGYAPPRSAPYDRPADRRPAEPPRR</sequence>
<reference evidence="5 6" key="1">
    <citation type="submission" date="2020-02" db="EMBL/GenBank/DDBJ databases">
        <title>Draft genome sequence of Haematococcus lacustris strain NIES-144.</title>
        <authorList>
            <person name="Morimoto D."/>
            <person name="Nakagawa S."/>
            <person name="Yoshida T."/>
            <person name="Sawayama S."/>
        </authorList>
    </citation>
    <scope>NUCLEOTIDE SEQUENCE [LARGE SCALE GENOMIC DNA]</scope>
    <source>
        <strain evidence="5 6">NIES-144</strain>
    </source>
</reference>
<dbReference type="PROSITE" id="PS50102">
    <property type="entry name" value="RRM"/>
    <property type="match status" value="1"/>
</dbReference>
<feature type="region of interest" description="Disordered" evidence="3">
    <location>
        <begin position="257"/>
        <end position="346"/>
    </location>
</feature>
<gene>
    <name evidence="5" type="ORF">HaLaN_03852</name>
</gene>
<feature type="compositionally biased region" description="Gly residues" evidence="3">
    <location>
        <begin position="277"/>
        <end position="291"/>
    </location>
</feature>
<keyword evidence="1 2" id="KW-0694">RNA-binding</keyword>
<dbReference type="GO" id="GO:0003723">
    <property type="term" value="F:RNA binding"/>
    <property type="evidence" value="ECO:0007669"/>
    <property type="project" value="UniProtKB-UniRule"/>
</dbReference>
<feature type="compositionally biased region" description="Basic and acidic residues" evidence="3">
    <location>
        <begin position="334"/>
        <end position="346"/>
    </location>
</feature>
<dbReference type="SMART" id="SM00360">
    <property type="entry name" value="RRM"/>
    <property type="match status" value="1"/>
</dbReference>
<name>A0A699YH97_HAELA</name>